<keyword evidence="7" id="KW-0256">Endoplasmic reticulum</keyword>
<keyword evidence="10 20" id="KW-0072">Autophagy</keyword>
<keyword evidence="9" id="KW-0007">Acetylation</keyword>
<evidence type="ECO:0000256" key="14">
    <source>
        <dbReference type="ARBA" id="ARBA00023329"/>
    </source>
</evidence>
<feature type="lipid moiety-binding region" description="Phosphatidylserine amidated glycine; alternate" evidence="19">
    <location>
        <position position="129"/>
    </location>
</feature>
<keyword evidence="8" id="KW-0653">Protein transport</keyword>
<dbReference type="InterPro" id="IPR029071">
    <property type="entry name" value="Ubiquitin-like_domsf"/>
</dbReference>
<evidence type="ECO:0000256" key="1">
    <source>
        <dbReference type="ARBA" id="ARBA00004419"/>
    </source>
</evidence>
<evidence type="ECO:0000256" key="12">
    <source>
        <dbReference type="ARBA" id="ARBA00023136"/>
    </source>
</evidence>
<evidence type="ECO:0000256" key="20">
    <source>
        <dbReference type="RuleBase" id="RU004384"/>
    </source>
</evidence>
<evidence type="ECO:0000256" key="4">
    <source>
        <dbReference type="ARBA" id="ARBA00007293"/>
    </source>
</evidence>
<accession>S4RGH2</accession>
<evidence type="ECO:0000256" key="15">
    <source>
        <dbReference type="ARBA" id="ARBA00056137"/>
    </source>
</evidence>
<evidence type="ECO:0000256" key="13">
    <source>
        <dbReference type="ARBA" id="ARBA00023288"/>
    </source>
</evidence>
<dbReference type="AlphaFoldDB" id="S4RGH2"/>
<dbReference type="OMA" id="AKMKWMF"/>
<evidence type="ECO:0000256" key="16">
    <source>
        <dbReference type="ARBA" id="ARBA00069393"/>
    </source>
</evidence>
<keyword evidence="12" id="KW-0472">Membrane</keyword>
<organism evidence="21">
    <name type="scientific">Petromyzon marinus</name>
    <name type="common">Sea lamprey</name>
    <dbReference type="NCBI Taxonomy" id="7757"/>
    <lineage>
        <taxon>Eukaryota</taxon>
        <taxon>Metazoa</taxon>
        <taxon>Chordata</taxon>
        <taxon>Craniata</taxon>
        <taxon>Vertebrata</taxon>
        <taxon>Cyclostomata</taxon>
        <taxon>Hyperoartia</taxon>
        <taxon>Petromyzontiformes</taxon>
        <taxon>Petromyzontidae</taxon>
        <taxon>Petromyzon</taxon>
    </lineage>
</organism>
<dbReference type="GO" id="GO:0000139">
    <property type="term" value="C:Golgi membrane"/>
    <property type="evidence" value="ECO:0007669"/>
    <property type="project" value="UniProtKB-ARBA"/>
</dbReference>
<dbReference type="GO" id="GO:0006914">
    <property type="term" value="P:autophagy"/>
    <property type="evidence" value="ECO:0007669"/>
    <property type="project" value="UniProtKB-KW"/>
</dbReference>
<dbReference type="GeneTree" id="ENSGT00940000155010"/>
<evidence type="ECO:0000256" key="18">
    <source>
        <dbReference type="ARBA" id="ARBA00083950"/>
    </source>
</evidence>
<evidence type="ECO:0000256" key="2">
    <source>
        <dbReference type="ARBA" id="ARBA00004555"/>
    </source>
</evidence>
<dbReference type="InterPro" id="IPR004241">
    <property type="entry name" value="Atg8-like"/>
</dbReference>
<comment type="similarity">
    <text evidence="4 20">Belongs to the ATG8 family.</text>
</comment>
<dbReference type="SUPFAM" id="SSF54236">
    <property type="entry name" value="Ubiquitin-like"/>
    <property type="match status" value="1"/>
</dbReference>
<keyword evidence="13 19" id="KW-0449">Lipoprotein</keyword>
<evidence type="ECO:0000256" key="5">
    <source>
        <dbReference type="ARBA" id="ARBA00022448"/>
    </source>
</evidence>
<evidence type="ECO:0000256" key="6">
    <source>
        <dbReference type="ARBA" id="ARBA00022553"/>
    </source>
</evidence>
<comment type="subcellular location">
    <subcellularLocation>
        <location evidence="1">Cytoplasmic vesicle</location>
        <location evidence="1">Autophagosome</location>
    </subcellularLocation>
    <subcellularLocation>
        <location evidence="3">Endoplasmic reticulum membrane</location>
    </subcellularLocation>
    <subcellularLocation>
        <location evidence="2">Golgi apparatus</location>
    </subcellularLocation>
</comment>
<dbReference type="Gene3D" id="3.10.20.90">
    <property type="entry name" value="Phosphatidylinositol 3-kinase Catalytic Subunit, Chain A, domain 1"/>
    <property type="match status" value="1"/>
</dbReference>
<keyword evidence="6" id="KW-0597">Phosphoprotein</keyword>
<evidence type="ECO:0000256" key="11">
    <source>
        <dbReference type="ARBA" id="ARBA00023034"/>
    </source>
</evidence>
<comment type="function">
    <text evidence="15">Ubiquitin-like modifier involved in intra-Golgi traffic. Modulates intra-Golgi transport through coupling between NSF activity and SNAREs activation. It first stimulates the ATPase activity of NSF which in turn stimulates the association with GOSR1. Involved in autophagy. Plays a role in mitophagy which contributes to regulate mitochondrial quantity and quality by eliminating the mitochondria to a basal level to fulfill cellular energy requirements and preventing excess ROS production. Whereas LC3s are involved in elongation of the phagophore membrane, the GABARAP/GATE-16 subfamily is essential for a later stage in autophagosome maturation.</text>
</comment>
<evidence type="ECO:0000256" key="10">
    <source>
        <dbReference type="ARBA" id="ARBA00023006"/>
    </source>
</evidence>
<dbReference type="GO" id="GO:0005789">
    <property type="term" value="C:endoplasmic reticulum membrane"/>
    <property type="evidence" value="ECO:0007669"/>
    <property type="project" value="UniProtKB-SubCell"/>
</dbReference>
<keyword evidence="11" id="KW-0333">Golgi apparatus</keyword>
<protein>
    <recommendedName>
        <fullName evidence="16">Gamma-aminobutyric acid receptor-associated protein-like 2</fullName>
    </recommendedName>
    <alternativeName>
        <fullName evidence="17">GABA(A) receptor-associated protein-like 2</fullName>
    </alternativeName>
    <alternativeName>
        <fullName evidence="18">Golgi-associated ATPase enhancer of 16 kDa</fullName>
    </alternativeName>
</protein>
<reference evidence="21" key="1">
    <citation type="submission" date="2025-08" db="UniProtKB">
        <authorList>
            <consortium name="Ensembl"/>
        </authorList>
    </citation>
    <scope>IDENTIFICATION</scope>
</reference>
<keyword evidence="14" id="KW-0968">Cytoplasmic vesicle</keyword>
<keyword evidence="5" id="KW-0813">Transport</keyword>
<dbReference type="GO" id="GO:0015031">
    <property type="term" value="P:protein transport"/>
    <property type="evidence" value="ECO:0007669"/>
    <property type="project" value="UniProtKB-KW"/>
</dbReference>
<dbReference type="Ensembl" id="ENSPMAT00000004321.1">
    <property type="protein sequence ID" value="ENSPMAP00000004304.1"/>
    <property type="gene ID" value="ENSPMAG00000003946.1"/>
</dbReference>
<sequence>SIIYSHRQEYIAAMKWMFKEDHSFEHRRAESNKIRNKYPDRVPVVVEKVPGSQIGDIDKRKYLVPADITVAQFMWIIRKRVQLPSDKAIFLFIDKTVPQSSASIGQLYEDQKDEDGFLYVAYSGENTFGR</sequence>
<dbReference type="FunFam" id="3.10.20.90:FF:000077">
    <property type="entry name" value="gamma-aminobutyric acid receptor-associated protein-like 2"/>
    <property type="match status" value="1"/>
</dbReference>
<evidence type="ECO:0000256" key="7">
    <source>
        <dbReference type="ARBA" id="ARBA00022824"/>
    </source>
</evidence>
<dbReference type="CDD" id="cd17163">
    <property type="entry name" value="Ubl_ATG8_GABARAPL2"/>
    <property type="match status" value="1"/>
</dbReference>
<dbReference type="GO" id="GO:0005776">
    <property type="term" value="C:autophagosome"/>
    <property type="evidence" value="ECO:0007669"/>
    <property type="project" value="UniProtKB-SubCell"/>
</dbReference>
<evidence type="ECO:0000256" key="9">
    <source>
        <dbReference type="ARBA" id="ARBA00022990"/>
    </source>
</evidence>
<evidence type="ECO:0000256" key="19">
    <source>
        <dbReference type="PIRSR" id="PIRSR604241-50"/>
    </source>
</evidence>
<dbReference type="HOGENOM" id="CLU_119276_0_1_1"/>
<name>S4RGH2_PETMA</name>
<dbReference type="STRING" id="7757.ENSPMAP00000004304"/>
<dbReference type="GO" id="GO:0031410">
    <property type="term" value="C:cytoplasmic vesicle"/>
    <property type="evidence" value="ECO:0007669"/>
    <property type="project" value="UniProtKB-KW"/>
</dbReference>
<evidence type="ECO:0000256" key="3">
    <source>
        <dbReference type="ARBA" id="ARBA00004586"/>
    </source>
</evidence>
<evidence type="ECO:0000256" key="8">
    <source>
        <dbReference type="ARBA" id="ARBA00022927"/>
    </source>
</evidence>
<evidence type="ECO:0000256" key="17">
    <source>
        <dbReference type="ARBA" id="ARBA00077085"/>
    </source>
</evidence>
<dbReference type="PANTHER" id="PTHR10969">
    <property type="entry name" value="MICROTUBULE-ASSOCIATED PROTEINS 1A/1B LIGHT CHAIN 3-RELATED"/>
    <property type="match status" value="1"/>
</dbReference>
<evidence type="ECO:0000313" key="21">
    <source>
        <dbReference type="Ensembl" id="ENSPMAP00000004304.1"/>
    </source>
</evidence>
<dbReference type="Pfam" id="PF02991">
    <property type="entry name" value="ATG8"/>
    <property type="match status" value="1"/>
</dbReference>
<reference evidence="21" key="2">
    <citation type="submission" date="2025-09" db="UniProtKB">
        <authorList>
            <consortium name="Ensembl"/>
        </authorList>
    </citation>
    <scope>IDENTIFICATION</scope>
</reference>
<proteinExistence type="inferred from homology"/>